<keyword evidence="2" id="KW-0812">Transmembrane</keyword>
<dbReference type="RefSeq" id="WP_145195856.1">
    <property type="nucleotide sequence ID" value="NZ_CP036434.1"/>
</dbReference>
<keyword evidence="4" id="KW-1185">Reference proteome</keyword>
<feature type="compositionally biased region" description="Low complexity" evidence="1">
    <location>
        <begin position="273"/>
        <end position="294"/>
    </location>
</feature>
<proteinExistence type="predicted"/>
<evidence type="ECO:0000313" key="4">
    <source>
        <dbReference type="Proteomes" id="UP000320390"/>
    </source>
</evidence>
<accession>A0A518EPL4</accession>
<keyword evidence="2" id="KW-0472">Membrane</keyword>
<feature type="compositionally biased region" description="Polar residues" evidence="1">
    <location>
        <begin position="469"/>
        <end position="481"/>
    </location>
</feature>
<feature type="compositionally biased region" description="Basic and acidic residues" evidence="1">
    <location>
        <begin position="252"/>
        <end position="268"/>
    </location>
</feature>
<reference evidence="3 4" key="1">
    <citation type="submission" date="2019-02" db="EMBL/GenBank/DDBJ databases">
        <title>Deep-cultivation of Planctomycetes and their phenomic and genomic characterization uncovers novel biology.</title>
        <authorList>
            <person name="Wiegand S."/>
            <person name="Jogler M."/>
            <person name="Boedeker C."/>
            <person name="Pinto D."/>
            <person name="Vollmers J."/>
            <person name="Rivas-Marin E."/>
            <person name="Kohn T."/>
            <person name="Peeters S.H."/>
            <person name="Heuer A."/>
            <person name="Rast P."/>
            <person name="Oberbeckmann S."/>
            <person name="Bunk B."/>
            <person name="Jeske O."/>
            <person name="Meyerdierks A."/>
            <person name="Storesund J.E."/>
            <person name="Kallscheuer N."/>
            <person name="Luecker S."/>
            <person name="Lage O.M."/>
            <person name="Pohl T."/>
            <person name="Merkel B.J."/>
            <person name="Hornburger P."/>
            <person name="Mueller R.-W."/>
            <person name="Bruemmer F."/>
            <person name="Labrenz M."/>
            <person name="Spormann A.M."/>
            <person name="Op den Camp H."/>
            <person name="Overmann J."/>
            <person name="Amann R."/>
            <person name="Jetten M.S.M."/>
            <person name="Mascher T."/>
            <person name="Medema M.H."/>
            <person name="Devos D.P."/>
            <person name="Kaster A.-K."/>
            <person name="Ovreas L."/>
            <person name="Rohde M."/>
            <person name="Galperin M.Y."/>
            <person name="Jogler C."/>
        </authorList>
    </citation>
    <scope>NUCLEOTIDE SEQUENCE [LARGE SCALE GENOMIC DNA]</scope>
    <source>
        <strain evidence="3 4">Poly30</strain>
    </source>
</reference>
<evidence type="ECO:0000256" key="1">
    <source>
        <dbReference type="SAM" id="MobiDB-lite"/>
    </source>
</evidence>
<feature type="transmembrane region" description="Helical" evidence="2">
    <location>
        <begin position="174"/>
        <end position="193"/>
    </location>
</feature>
<dbReference type="Proteomes" id="UP000320390">
    <property type="component" value="Chromosome"/>
</dbReference>
<feature type="compositionally biased region" description="Acidic residues" evidence="1">
    <location>
        <begin position="362"/>
        <end position="381"/>
    </location>
</feature>
<dbReference type="OrthoDB" id="291749at2"/>
<dbReference type="AlphaFoldDB" id="A0A518EPL4"/>
<feature type="transmembrane region" description="Helical" evidence="2">
    <location>
        <begin position="79"/>
        <end position="98"/>
    </location>
</feature>
<feature type="transmembrane region" description="Helical" evidence="2">
    <location>
        <begin position="45"/>
        <end position="67"/>
    </location>
</feature>
<feature type="region of interest" description="Disordered" evidence="1">
    <location>
        <begin position="243"/>
        <end position="488"/>
    </location>
</feature>
<evidence type="ECO:0000256" key="2">
    <source>
        <dbReference type="SAM" id="Phobius"/>
    </source>
</evidence>
<organism evidence="3 4">
    <name type="scientific">Saltatorellus ferox</name>
    <dbReference type="NCBI Taxonomy" id="2528018"/>
    <lineage>
        <taxon>Bacteria</taxon>
        <taxon>Pseudomonadati</taxon>
        <taxon>Planctomycetota</taxon>
        <taxon>Planctomycetia</taxon>
        <taxon>Planctomycetia incertae sedis</taxon>
        <taxon>Saltatorellus</taxon>
    </lineage>
</organism>
<name>A0A518EPL4_9BACT</name>
<dbReference type="EMBL" id="CP036434">
    <property type="protein sequence ID" value="QDV06032.1"/>
    <property type="molecule type" value="Genomic_DNA"/>
</dbReference>
<keyword evidence="2" id="KW-1133">Transmembrane helix</keyword>
<feature type="compositionally biased region" description="Low complexity" evidence="1">
    <location>
        <begin position="339"/>
        <end position="349"/>
    </location>
</feature>
<evidence type="ECO:0000313" key="3">
    <source>
        <dbReference type="EMBL" id="QDV06032.1"/>
    </source>
</evidence>
<protein>
    <submittedName>
        <fullName evidence="3">Uncharacterized protein</fullName>
    </submittedName>
</protein>
<gene>
    <name evidence="3" type="ORF">Poly30_15360</name>
</gene>
<sequence>MMDEFPEGSANGGEDPLFRRDLDVIAERASADISKAYSGREFKRILRASLPLIALVPLFYFLTQVAYWNQGGDPRLAPAILVVLTAVGLPVLFGWIASREARRIAIGRGHAMGKVDGQLQLEGRLQAADDFVRRPLLTGFERAAIEDAATRTEAAKTVALQHDPAQVQWGRASALWAAAGVVFVLGSLWVGTWEMQARYRAETANEALVAAAGELAEPLIEERAPAPAVPELPEPKALEALSKTRQGAAIPERADASPDISESVKESAGKTGAGRSSGALSSSAGSESRSAPSAQGQTSEPGDPDSQAKPAPKKKAKAQADEPAPEEKPEDEESGATAGKGSSKGSNKNPTASDWKSRDQVTESDDQEIDDDEEAEDDEESQENRGGVQPSLRDRRPPVSRDLQIGFGNRPNPDANGRGGPSEQKKSRGVASLVLGVPIPDRIKGRPGPGPTKITQERIEPQAEEAGTVTATSRGPRSGSTGPLGHLDLEPDLKALVRRYFLSRRAAP</sequence>